<dbReference type="FunFam" id="1.10.238.10:FF:000001">
    <property type="entry name" value="Calmodulin 1"/>
    <property type="match status" value="1"/>
</dbReference>
<dbReference type="GeneID" id="116305988"/>
<dbReference type="SMART" id="SM00054">
    <property type="entry name" value="EFh"/>
    <property type="match status" value="4"/>
</dbReference>
<dbReference type="InterPro" id="IPR018247">
    <property type="entry name" value="EF_Hand_1_Ca_BS"/>
</dbReference>
<gene>
    <name evidence="5" type="primary">LOC116305988</name>
</gene>
<accession>A0A6P8IXH2</accession>
<feature type="domain" description="EF-hand" evidence="3">
    <location>
        <begin position="46"/>
        <end position="81"/>
    </location>
</feature>
<dbReference type="Pfam" id="PF13499">
    <property type="entry name" value="EF-hand_7"/>
    <property type="match status" value="2"/>
</dbReference>
<keyword evidence="1" id="KW-0677">Repeat</keyword>
<evidence type="ECO:0000313" key="5">
    <source>
        <dbReference type="RefSeq" id="XP_031571869.1"/>
    </source>
</evidence>
<dbReference type="PANTHER" id="PTHR23048">
    <property type="entry name" value="MYOSIN LIGHT CHAIN 1, 3"/>
    <property type="match status" value="1"/>
</dbReference>
<reference evidence="5" key="1">
    <citation type="submission" date="2025-08" db="UniProtKB">
        <authorList>
            <consortium name="RefSeq"/>
        </authorList>
    </citation>
    <scope>IDENTIFICATION</scope>
    <source>
        <tissue evidence="5">Tentacle</tissue>
    </source>
</reference>
<dbReference type="InterPro" id="IPR050230">
    <property type="entry name" value="CALM/Myosin/TropC-like"/>
</dbReference>
<feature type="domain" description="EF-hand" evidence="3">
    <location>
        <begin position="10"/>
        <end position="45"/>
    </location>
</feature>
<dbReference type="InterPro" id="IPR011992">
    <property type="entry name" value="EF-hand-dom_pair"/>
</dbReference>
<evidence type="ECO:0000313" key="4">
    <source>
        <dbReference type="Proteomes" id="UP000515163"/>
    </source>
</evidence>
<dbReference type="InterPro" id="IPR002048">
    <property type="entry name" value="EF_hand_dom"/>
</dbReference>
<dbReference type="CDD" id="cd00051">
    <property type="entry name" value="EFh"/>
    <property type="match status" value="2"/>
</dbReference>
<sequence>MSLEDTISATELHVMKTAFGLFDGNGDGRIDLIEFGSVIRAIGFNATNEQILSTFKHFDKNEDGGIDFDEFVVMSRNFAGCSRNKLEENLRQAFRVFDRNGDGYISADELRYVLTTMGERLTPSEAEELIAMLDQDGDGRLMYEEFVVIAKKSMSECIKSLSRRGEELIVP</sequence>
<feature type="domain" description="EF-hand" evidence="3">
    <location>
        <begin position="121"/>
        <end position="156"/>
    </location>
</feature>
<dbReference type="Proteomes" id="UP000515163">
    <property type="component" value="Unplaced"/>
</dbReference>
<protein>
    <submittedName>
        <fullName evidence="5">Calmodulin-A-like</fullName>
    </submittedName>
</protein>
<dbReference type="SUPFAM" id="SSF47473">
    <property type="entry name" value="EF-hand"/>
    <property type="match status" value="1"/>
</dbReference>
<evidence type="ECO:0000259" key="3">
    <source>
        <dbReference type="PROSITE" id="PS50222"/>
    </source>
</evidence>
<evidence type="ECO:0000256" key="1">
    <source>
        <dbReference type="ARBA" id="ARBA00022737"/>
    </source>
</evidence>
<dbReference type="KEGG" id="aten:116305988"/>
<dbReference type="InParanoid" id="A0A6P8IXH2"/>
<dbReference type="Gene3D" id="1.10.238.10">
    <property type="entry name" value="EF-hand"/>
    <property type="match status" value="2"/>
</dbReference>
<dbReference type="PROSITE" id="PS00018">
    <property type="entry name" value="EF_HAND_1"/>
    <property type="match status" value="2"/>
</dbReference>
<dbReference type="PANTHER" id="PTHR23048:SF0">
    <property type="entry name" value="CALMODULIN LIKE 3"/>
    <property type="match status" value="1"/>
</dbReference>
<dbReference type="AlphaFoldDB" id="A0A6P8IXH2"/>
<keyword evidence="4" id="KW-1185">Reference proteome</keyword>
<dbReference type="PROSITE" id="PS50222">
    <property type="entry name" value="EF_HAND_2"/>
    <property type="match status" value="4"/>
</dbReference>
<dbReference type="OrthoDB" id="26525at2759"/>
<proteinExistence type="predicted"/>
<dbReference type="GO" id="GO:0016460">
    <property type="term" value="C:myosin II complex"/>
    <property type="evidence" value="ECO:0007669"/>
    <property type="project" value="TreeGrafter"/>
</dbReference>
<evidence type="ECO:0000256" key="2">
    <source>
        <dbReference type="ARBA" id="ARBA00022837"/>
    </source>
</evidence>
<name>A0A6P8IXH2_ACTTE</name>
<dbReference type="RefSeq" id="XP_031571869.1">
    <property type="nucleotide sequence ID" value="XM_031716009.1"/>
</dbReference>
<organism evidence="4 5">
    <name type="scientific">Actinia tenebrosa</name>
    <name type="common">Australian red waratah sea anemone</name>
    <dbReference type="NCBI Taxonomy" id="6105"/>
    <lineage>
        <taxon>Eukaryota</taxon>
        <taxon>Metazoa</taxon>
        <taxon>Cnidaria</taxon>
        <taxon>Anthozoa</taxon>
        <taxon>Hexacorallia</taxon>
        <taxon>Actiniaria</taxon>
        <taxon>Actiniidae</taxon>
        <taxon>Actinia</taxon>
    </lineage>
</organism>
<dbReference type="GO" id="GO:0005509">
    <property type="term" value="F:calcium ion binding"/>
    <property type="evidence" value="ECO:0007669"/>
    <property type="project" value="InterPro"/>
</dbReference>
<keyword evidence="2" id="KW-0106">Calcium</keyword>
<feature type="domain" description="EF-hand" evidence="3">
    <location>
        <begin position="85"/>
        <end position="120"/>
    </location>
</feature>